<dbReference type="HOGENOM" id="CLU_1596979_0_0_1"/>
<dbReference type="EMBL" id="CM001224">
    <property type="protein sequence ID" value="KEH18616.1"/>
    <property type="molecule type" value="Genomic_DNA"/>
</dbReference>
<keyword evidence="3" id="KW-1185">Reference proteome</keyword>
<accession>A0A072TN15</accession>
<gene>
    <name evidence="1" type="ordered locus">MTR_8g027335</name>
</gene>
<evidence type="ECO:0000313" key="1">
    <source>
        <dbReference type="EMBL" id="KEH18616.1"/>
    </source>
</evidence>
<evidence type="ECO:0000313" key="3">
    <source>
        <dbReference type="Proteomes" id="UP000002051"/>
    </source>
</evidence>
<reference evidence="2" key="3">
    <citation type="submission" date="2015-04" db="UniProtKB">
        <authorList>
            <consortium name="EnsemblPlants"/>
        </authorList>
    </citation>
    <scope>IDENTIFICATION</scope>
    <source>
        <strain evidence="2">cv. Jemalong A17</strain>
    </source>
</reference>
<dbReference type="AlphaFoldDB" id="A0A072TN15"/>
<dbReference type="Proteomes" id="UP000002051">
    <property type="component" value="Chromosome 8"/>
</dbReference>
<evidence type="ECO:0000313" key="2">
    <source>
        <dbReference type="EnsemblPlants" id="KEH18616"/>
    </source>
</evidence>
<proteinExistence type="predicted"/>
<reference evidence="1 3" key="1">
    <citation type="journal article" date="2011" name="Nature">
        <title>The Medicago genome provides insight into the evolution of rhizobial symbioses.</title>
        <authorList>
            <person name="Young N.D."/>
            <person name="Debelle F."/>
            <person name="Oldroyd G.E."/>
            <person name="Geurts R."/>
            <person name="Cannon S.B."/>
            <person name="Udvardi M.K."/>
            <person name="Benedito V.A."/>
            <person name="Mayer K.F."/>
            <person name="Gouzy J."/>
            <person name="Schoof H."/>
            <person name="Van de Peer Y."/>
            <person name="Proost S."/>
            <person name="Cook D.R."/>
            <person name="Meyers B.C."/>
            <person name="Spannagl M."/>
            <person name="Cheung F."/>
            <person name="De Mita S."/>
            <person name="Krishnakumar V."/>
            <person name="Gundlach H."/>
            <person name="Zhou S."/>
            <person name="Mudge J."/>
            <person name="Bharti A.K."/>
            <person name="Murray J.D."/>
            <person name="Naoumkina M.A."/>
            <person name="Rosen B."/>
            <person name="Silverstein K.A."/>
            <person name="Tang H."/>
            <person name="Rombauts S."/>
            <person name="Zhao P.X."/>
            <person name="Zhou P."/>
            <person name="Barbe V."/>
            <person name="Bardou P."/>
            <person name="Bechner M."/>
            <person name="Bellec A."/>
            <person name="Berger A."/>
            <person name="Berges H."/>
            <person name="Bidwell S."/>
            <person name="Bisseling T."/>
            <person name="Choisne N."/>
            <person name="Couloux A."/>
            <person name="Denny R."/>
            <person name="Deshpande S."/>
            <person name="Dai X."/>
            <person name="Doyle J.J."/>
            <person name="Dudez A.M."/>
            <person name="Farmer A.D."/>
            <person name="Fouteau S."/>
            <person name="Franken C."/>
            <person name="Gibelin C."/>
            <person name="Gish J."/>
            <person name="Goldstein S."/>
            <person name="Gonzalez A.J."/>
            <person name="Green P.J."/>
            <person name="Hallab A."/>
            <person name="Hartog M."/>
            <person name="Hua A."/>
            <person name="Humphray S.J."/>
            <person name="Jeong D.H."/>
            <person name="Jing Y."/>
            <person name="Jocker A."/>
            <person name="Kenton S.M."/>
            <person name="Kim D.J."/>
            <person name="Klee K."/>
            <person name="Lai H."/>
            <person name="Lang C."/>
            <person name="Lin S."/>
            <person name="Macmil S.L."/>
            <person name="Magdelenat G."/>
            <person name="Matthews L."/>
            <person name="McCorrison J."/>
            <person name="Monaghan E.L."/>
            <person name="Mun J.H."/>
            <person name="Najar F.Z."/>
            <person name="Nicholson C."/>
            <person name="Noirot C."/>
            <person name="O'Bleness M."/>
            <person name="Paule C.R."/>
            <person name="Poulain J."/>
            <person name="Prion F."/>
            <person name="Qin B."/>
            <person name="Qu C."/>
            <person name="Retzel E.F."/>
            <person name="Riddle C."/>
            <person name="Sallet E."/>
            <person name="Samain S."/>
            <person name="Samson N."/>
            <person name="Sanders I."/>
            <person name="Saurat O."/>
            <person name="Scarpelli C."/>
            <person name="Schiex T."/>
            <person name="Segurens B."/>
            <person name="Severin A.J."/>
            <person name="Sherrier D.J."/>
            <person name="Shi R."/>
            <person name="Sims S."/>
            <person name="Singer S.R."/>
            <person name="Sinharoy S."/>
            <person name="Sterck L."/>
            <person name="Viollet A."/>
            <person name="Wang B.B."/>
            <person name="Wang K."/>
            <person name="Wang M."/>
            <person name="Wang X."/>
            <person name="Warfsmann J."/>
            <person name="Weissenbach J."/>
            <person name="White D.D."/>
            <person name="White J.D."/>
            <person name="Wiley G.B."/>
            <person name="Wincker P."/>
            <person name="Xing Y."/>
            <person name="Yang L."/>
            <person name="Yao Z."/>
            <person name="Ying F."/>
            <person name="Zhai J."/>
            <person name="Zhou L."/>
            <person name="Zuber A."/>
            <person name="Denarie J."/>
            <person name="Dixon R.A."/>
            <person name="May G.D."/>
            <person name="Schwartz D.C."/>
            <person name="Rogers J."/>
            <person name="Quetier F."/>
            <person name="Town C.D."/>
            <person name="Roe B.A."/>
        </authorList>
    </citation>
    <scope>NUCLEOTIDE SEQUENCE [LARGE SCALE GENOMIC DNA]</scope>
    <source>
        <strain evidence="1">A17</strain>
        <strain evidence="2 3">cv. Jemalong A17</strain>
    </source>
</reference>
<reference evidence="1 3" key="2">
    <citation type="journal article" date="2014" name="BMC Genomics">
        <title>An improved genome release (version Mt4.0) for the model legume Medicago truncatula.</title>
        <authorList>
            <person name="Tang H."/>
            <person name="Krishnakumar V."/>
            <person name="Bidwell S."/>
            <person name="Rosen B."/>
            <person name="Chan A."/>
            <person name="Zhou S."/>
            <person name="Gentzbittel L."/>
            <person name="Childs K.L."/>
            <person name="Yandell M."/>
            <person name="Gundlach H."/>
            <person name="Mayer K.F."/>
            <person name="Schwartz D.C."/>
            <person name="Town C.D."/>
        </authorList>
    </citation>
    <scope>GENOME REANNOTATION</scope>
    <source>
        <strain evidence="1">A17</strain>
        <strain evidence="2 3">cv. Jemalong A17</strain>
    </source>
</reference>
<name>A0A072TN15_MEDTR</name>
<sequence length="167" mass="18751">MGLAASLAQLFIWVEWARPKNLSAFGLGFLGLAQSKIWANGSAPFLQILFVKIVPIQKGEKFSQMQCPKNDLERKEIKCIPYASVVETPLIKCSNSTFLFNVGYITDTCTQQSFFPSSVGSSIHHARLSSRSSFIRTLLLLPPLSLPPQQNMPPRHLVRKTFDTRIR</sequence>
<protein>
    <submittedName>
        <fullName evidence="1 2">Uncharacterized protein</fullName>
    </submittedName>
</protein>
<dbReference type="EnsemblPlants" id="KEH18616">
    <property type="protein sequence ID" value="KEH18616"/>
    <property type="gene ID" value="MTR_8g027335"/>
</dbReference>
<organism evidence="1 3">
    <name type="scientific">Medicago truncatula</name>
    <name type="common">Barrel medic</name>
    <name type="synonym">Medicago tribuloides</name>
    <dbReference type="NCBI Taxonomy" id="3880"/>
    <lineage>
        <taxon>Eukaryota</taxon>
        <taxon>Viridiplantae</taxon>
        <taxon>Streptophyta</taxon>
        <taxon>Embryophyta</taxon>
        <taxon>Tracheophyta</taxon>
        <taxon>Spermatophyta</taxon>
        <taxon>Magnoliopsida</taxon>
        <taxon>eudicotyledons</taxon>
        <taxon>Gunneridae</taxon>
        <taxon>Pentapetalae</taxon>
        <taxon>rosids</taxon>
        <taxon>fabids</taxon>
        <taxon>Fabales</taxon>
        <taxon>Fabaceae</taxon>
        <taxon>Papilionoideae</taxon>
        <taxon>50 kb inversion clade</taxon>
        <taxon>NPAAA clade</taxon>
        <taxon>Hologalegina</taxon>
        <taxon>IRL clade</taxon>
        <taxon>Trifolieae</taxon>
        <taxon>Medicago</taxon>
    </lineage>
</organism>